<sequence>MDKMSVNITSKSLEAHPKKQILKVVADDVSEKQTVQKGVAQGVQVDISEEGAEKSLEDKNQAAFRKLLGNEDVDQAS</sequence>
<dbReference type="RefSeq" id="WP_237113444.1">
    <property type="nucleotide sequence ID" value="NZ_CP011034.1"/>
</dbReference>
<name>A0A0U2NHA1_9GAMM</name>
<accession>A0A0U2NHA1</accession>
<evidence type="ECO:0000313" key="2">
    <source>
        <dbReference type="Proteomes" id="UP000065261"/>
    </source>
</evidence>
<dbReference type="PATRIC" id="fig|1315283.4.peg.1827"/>
<organism evidence="1">
    <name type="scientific">Pseudoalteromonas translucida KMM 520</name>
    <dbReference type="NCBI Taxonomy" id="1315283"/>
    <lineage>
        <taxon>Bacteria</taxon>
        <taxon>Pseudomonadati</taxon>
        <taxon>Pseudomonadota</taxon>
        <taxon>Gammaproteobacteria</taxon>
        <taxon>Alteromonadales</taxon>
        <taxon>Pseudoalteromonadaceae</taxon>
        <taxon>Pseudoalteromonas</taxon>
    </lineage>
</organism>
<dbReference type="KEGG" id="ptn:PTRA_a2115"/>
<dbReference type="AlphaFoldDB" id="A0A0U2NHA1"/>
<reference evidence="1 2" key="1">
    <citation type="submission" date="2015-03" db="EMBL/GenBank/DDBJ databases">
        <authorList>
            <person name="Murphy D."/>
        </authorList>
    </citation>
    <scope>NUCLEOTIDE SEQUENCE [LARGE SCALE GENOMIC DNA]</scope>
    <source>
        <strain evidence="1 2">KMM 520</strain>
    </source>
</reference>
<gene>
    <name evidence="1" type="ORF">PTRA_a2115</name>
</gene>
<dbReference type="Proteomes" id="UP000065261">
    <property type="component" value="Chromosome I"/>
</dbReference>
<proteinExistence type="predicted"/>
<dbReference type="EMBL" id="CP011034">
    <property type="protein sequence ID" value="ALS33235.1"/>
    <property type="molecule type" value="Genomic_DNA"/>
</dbReference>
<protein>
    <submittedName>
        <fullName evidence="1">Uncharacterized protein</fullName>
    </submittedName>
</protein>
<evidence type="ECO:0000313" key="1">
    <source>
        <dbReference type="EMBL" id="ALS33235.1"/>
    </source>
</evidence>